<evidence type="ECO:0000313" key="2">
    <source>
        <dbReference type="EMBL" id="MBF9142297.1"/>
    </source>
</evidence>
<dbReference type="AlphaFoldDB" id="A0A931BJ41"/>
<dbReference type="Proteomes" id="UP000645610">
    <property type="component" value="Unassembled WGS sequence"/>
</dbReference>
<evidence type="ECO:0008006" key="4">
    <source>
        <dbReference type="Google" id="ProtNLM"/>
    </source>
</evidence>
<dbReference type="EMBL" id="JADQDP010000002">
    <property type="protein sequence ID" value="MBF9142297.1"/>
    <property type="molecule type" value="Genomic_DNA"/>
</dbReference>
<feature type="signal peptide" evidence="1">
    <location>
        <begin position="1"/>
        <end position="19"/>
    </location>
</feature>
<dbReference type="RefSeq" id="WP_196286611.1">
    <property type="nucleotide sequence ID" value="NZ_JADQDP010000002.1"/>
</dbReference>
<evidence type="ECO:0000256" key="1">
    <source>
        <dbReference type="SAM" id="SignalP"/>
    </source>
</evidence>
<proteinExistence type="predicted"/>
<keyword evidence="3" id="KW-1185">Reference proteome</keyword>
<sequence length="198" mass="21396">MKILLPVVFLCCVARPARAQAPAAFPLDKATRRISYAAVVPVAGASQADLQARAQAWANGIAPADQPPLVASEQGTEVVTASGAQPFVYTYDLTQTIGGYPRHRTTKLVLHYTAKLSLREGRYRYVVTDFIMEYPLAKPPSPARLPAEAVLIEARPLNEDGSSSLTAERKAFAEAAAKLQAQLKEKMNMTVNASEAKQ</sequence>
<organism evidence="2 3">
    <name type="scientific">Hymenobacter properus</name>
    <dbReference type="NCBI Taxonomy" id="2791026"/>
    <lineage>
        <taxon>Bacteria</taxon>
        <taxon>Pseudomonadati</taxon>
        <taxon>Bacteroidota</taxon>
        <taxon>Cytophagia</taxon>
        <taxon>Cytophagales</taxon>
        <taxon>Hymenobacteraceae</taxon>
        <taxon>Hymenobacter</taxon>
    </lineage>
</organism>
<feature type="chain" id="PRO_5037184112" description="DUF4468 domain-containing protein" evidence="1">
    <location>
        <begin position="20"/>
        <end position="198"/>
    </location>
</feature>
<protein>
    <recommendedName>
        <fullName evidence="4">DUF4468 domain-containing protein</fullName>
    </recommendedName>
</protein>
<evidence type="ECO:0000313" key="3">
    <source>
        <dbReference type="Proteomes" id="UP000645610"/>
    </source>
</evidence>
<keyword evidence="1" id="KW-0732">Signal</keyword>
<accession>A0A931BJ41</accession>
<name>A0A931BJ41_9BACT</name>
<reference evidence="2 3" key="1">
    <citation type="submission" date="2020-11" db="EMBL/GenBank/DDBJ databases">
        <authorList>
            <person name="Kim M.K."/>
        </authorList>
    </citation>
    <scope>NUCLEOTIDE SEQUENCE [LARGE SCALE GENOMIC DNA]</scope>
    <source>
        <strain evidence="2 3">BT439</strain>
    </source>
</reference>
<dbReference type="Gene3D" id="3.30.530.80">
    <property type="match status" value="1"/>
</dbReference>
<comment type="caution">
    <text evidence="2">The sequence shown here is derived from an EMBL/GenBank/DDBJ whole genome shotgun (WGS) entry which is preliminary data.</text>
</comment>
<gene>
    <name evidence="2" type="ORF">I2I01_11660</name>
</gene>